<evidence type="ECO:0000256" key="2">
    <source>
        <dbReference type="PROSITE-ProRule" id="PRU00169"/>
    </source>
</evidence>
<evidence type="ECO:0000259" key="3">
    <source>
        <dbReference type="PROSITE" id="PS50110"/>
    </source>
</evidence>
<feature type="modified residue" description="4-aspartylphosphate" evidence="2">
    <location>
        <position position="60"/>
    </location>
</feature>
<dbReference type="SMART" id="SM00448">
    <property type="entry name" value="REC"/>
    <property type="match status" value="1"/>
</dbReference>
<dbReference type="InterPro" id="IPR001789">
    <property type="entry name" value="Sig_transdc_resp-reg_receiver"/>
</dbReference>
<dbReference type="InterPro" id="IPR050595">
    <property type="entry name" value="Bact_response_regulator"/>
</dbReference>
<dbReference type="GO" id="GO:0000160">
    <property type="term" value="P:phosphorelay signal transduction system"/>
    <property type="evidence" value="ECO:0007669"/>
    <property type="project" value="InterPro"/>
</dbReference>
<keyword evidence="5" id="KW-1185">Reference proteome</keyword>
<protein>
    <recommendedName>
        <fullName evidence="3">Response regulatory domain-containing protein</fullName>
    </recommendedName>
</protein>
<name>A0A0J7XTR1_9SPHN</name>
<dbReference type="PANTHER" id="PTHR44591">
    <property type="entry name" value="STRESS RESPONSE REGULATOR PROTEIN 1"/>
    <property type="match status" value="1"/>
</dbReference>
<dbReference type="Pfam" id="PF00072">
    <property type="entry name" value="Response_reg"/>
    <property type="match status" value="1"/>
</dbReference>
<organism evidence="4 5">
    <name type="scientific">Novosphingobium barchaimii LL02</name>
    <dbReference type="NCBI Taxonomy" id="1114963"/>
    <lineage>
        <taxon>Bacteria</taxon>
        <taxon>Pseudomonadati</taxon>
        <taxon>Pseudomonadota</taxon>
        <taxon>Alphaproteobacteria</taxon>
        <taxon>Sphingomonadales</taxon>
        <taxon>Sphingomonadaceae</taxon>
        <taxon>Novosphingobium</taxon>
    </lineage>
</organism>
<evidence type="ECO:0000313" key="4">
    <source>
        <dbReference type="EMBL" id="KMS54433.1"/>
    </source>
</evidence>
<dbReference type="AlphaFoldDB" id="A0A0J7XTR1"/>
<dbReference type="InterPro" id="IPR011006">
    <property type="entry name" value="CheY-like_superfamily"/>
</dbReference>
<accession>A0A0J7XTR1</accession>
<keyword evidence="1 2" id="KW-0597">Phosphoprotein</keyword>
<proteinExistence type="predicted"/>
<reference evidence="4 5" key="1">
    <citation type="journal article" date="2015" name="G3 (Bethesda)">
        <title>Insights into Ongoing Evolution of the Hexachlorocyclohexane Catabolic Pathway from Comparative Genomics of Ten Sphingomonadaceae Strains.</title>
        <authorList>
            <person name="Pearce S.L."/>
            <person name="Oakeshott J.G."/>
            <person name="Pandey G."/>
        </authorList>
    </citation>
    <scope>NUCLEOTIDE SEQUENCE [LARGE SCALE GENOMIC DNA]</scope>
    <source>
        <strain evidence="4 5">LL02</strain>
    </source>
</reference>
<dbReference type="SUPFAM" id="SSF52172">
    <property type="entry name" value="CheY-like"/>
    <property type="match status" value="1"/>
</dbReference>
<dbReference type="PANTHER" id="PTHR44591:SF24">
    <property type="entry name" value="PROTEIN-GLUTAMATE METHYLESTERASE_PROTEIN-GLUTAMINE GLUTAMINASE 1"/>
    <property type="match status" value="1"/>
</dbReference>
<gene>
    <name evidence="4" type="ORF">V474_20905</name>
</gene>
<dbReference type="PROSITE" id="PS50110">
    <property type="entry name" value="RESPONSE_REGULATORY"/>
    <property type="match status" value="1"/>
</dbReference>
<dbReference type="PATRIC" id="fig|1114963.3.peg.3017"/>
<dbReference type="Proteomes" id="UP000052268">
    <property type="component" value="Unassembled WGS sequence"/>
</dbReference>
<sequence length="129" mass="13944">MQAEFLMTVEVLIVDDAPFVALDLEDTVFEAGFVALRPCGSVSGALALLDRRLPDCAILDIRLADGDVFPVADRLQDAGVPIIFHSGISDTSAVRGRYPGAYFCLKPCPQAELSETLRRAIFSKSQVIS</sequence>
<evidence type="ECO:0000256" key="1">
    <source>
        <dbReference type="ARBA" id="ARBA00022553"/>
    </source>
</evidence>
<feature type="domain" description="Response regulatory" evidence="3">
    <location>
        <begin position="10"/>
        <end position="121"/>
    </location>
</feature>
<dbReference type="EMBL" id="JACU01000006">
    <property type="protein sequence ID" value="KMS54433.1"/>
    <property type="molecule type" value="Genomic_DNA"/>
</dbReference>
<comment type="caution">
    <text evidence="4">The sequence shown here is derived from an EMBL/GenBank/DDBJ whole genome shotgun (WGS) entry which is preliminary data.</text>
</comment>
<dbReference type="Gene3D" id="3.40.50.2300">
    <property type="match status" value="1"/>
</dbReference>
<evidence type="ECO:0000313" key="5">
    <source>
        <dbReference type="Proteomes" id="UP000052268"/>
    </source>
</evidence>